<feature type="transmembrane region" description="Helical" evidence="6">
    <location>
        <begin position="200"/>
        <end position="226"/>
    </location>
</feature>
<keyword evidence="2" id="KW-1003">Cell membrane</keyword>
<evidence type="ECO:0000256" key="6">
    <source>
        <dbReference type="SAM" id="Phobius"/>
    </source>
</evidence>
<keyword evidence="8" id="KW-1185">Reference proteome</keyword>
<dbReference type="OrthoDB" id="9814461at2"/>
<organism evidence="7 8">
    <name type="scientific">Baekduia soli</name>
    <dbReference type="NCBI Taxonomy" id="496014"/>
    <lineage>
        <taxon>Bacteria</taxon>
        <taxon>Bacillati</taxon>
        <taxon>Actinomycetota</taxon>
        <taxon>Thermoleophilia</taxon>
        <taxon>Solirubrobacterales</taxon>
        <taxon>Baekduiaceae</taxon>
        <taxon>Baekduia</taxon>
    </lineage>
</organism>
<reference evidence="7 8" key="1">
    <citation type="journal article" date="2018" name="J. Microbiol.">
        <title>Baekduia soli gen. nov., sp. nov., a novel bacterium isolated from the soil of Baekdu Mountain and proposal of a novel family name, Baekduiaceae fam. nov.</title>
        <authorList>
            <person name="An D.S."/>
            <person name="Siddiqi M.Z."/>
            <person name="Kim K.H."/>
            <person name="Yu H.S."/>
            <person name="Im W.T."/>
        </authorList>
    </citation>
    <scope>NUCLEOTIDE SEQUENCE [LARGE SCALE GENOMIC DNA]</scope>
    <source>
        <strain evidence="7 8">BR7-21</strain>
    </source>
</reference>
<evidence type="ECO:0000313" key="7">
    <source>
        <dbReference type="EMBL" id="QEC47429.1"/>
    </source>
</evidence>
<feature type="transmembrane region" description="Helical" evidence="6">
    <location>
        <begin position="161"/>
        <end position="180"/>
    </location>
</feature>
<feature type="transmembrane region" description="Helical" evidence="6">
    <location>
        <begin position="82"/>
        <end position="104"/>
    </location>
</feature>
<evidence type="ECO:0000256" key="5">
    <source>
        <dbReference type="ARBA" id="ARBA00023136"/>
    </source>
</evidence>
<dbReference type="KEGG" id="bsol:FSW04_07430"/>
<dbReference type="InterPro" id="IPR001851">
    <property type="entry name" value="ABC_transp_permease"/>
</dbReference>
<sequence>MRRIAAAVPVVVVAVLALLAPSIVGTDYYVSLLVTFVVVAIAALSLDIVIGHMGQFSFGHAAFWGIGAYASAKLTYNEGFPVWLGVLCAILMSGLAGLVVGLVVLKRNRGLELAMVTLGLGVLLATVAGLEFNFTGGEAGILGIPPLTFLGFDAITPTRQYFFVLVILVVVVYLMSRVSASRFGRAVHSLREGEHLAASIGIRVAPTYALAFAGAAALGGLAGALYGHTLGYVSPTFFNLTFMFEFLIMVVVGGSGTLGGPILGAGLYVAVTEISRNISEESRLLIFGVILFFVAVFLPRGLYPTLKSGVVRLIDLVAPPPGPPGADVSPTSADGTRAVAATGARGDLG</sequence>
<evidence type="ECO:0000256" key="1">
    <source>
        <dbReference type="ARBA" id="ARBA00004651"/>
    </source>
</evidence>
<evidence type="ECO:0000313" key="8">
    <source>
        <dbReference type="Proteomes" id="UP000321805"/>
    </source>
</evidence>
<accession>A0A5B8U2Z3</accession>
<evidence type="ECO:0000256" key="3">
    <source>
        <dbReference type="ARBA" id="ARBA00022692"/>
    </source>
</evidence>
<keyword evidence="4 6" id="KW-1133">Transmembrane helix</keyword>
<evidence type="ECO:0000256" key="2">
    <source>
        <dbReference type="ARBA" id="ARBA00022475"/>
    </source>
</evidence>
<dbReference type="GO" id="GO:0005886">
    <property type="term" value="C:plasma membrane"/>
    <property type="evidence" value="ECO:0007669"/>
    <property type="project" value="UniProtKB-SubCell"/>
</dbReference>
<dbReference type="PANTHER" id="PTHR30482:SF10">
    <property type="entry name" value="HIGH-AFFINITY BRANCHED-CHAIN AMINO ACID TRANSPORT PROTEIN BRAE"/>
    <property type="match status" value="1"/>
</dbReference>
<dbReference type="Proteomes" id="UP000321805">
    <property type="component" value="Chromosome"/>
</dbReference>
<dbReference type="InterPro" id="IPR043428">
    <property type="entry name" value="LivM-like"/>
</dbReference>
<feature type="transmembrane region" description="Helical" evidence="6">
    <location>
        <begin position="283"/>
        <end position="303"/>
    </location>
</feature>
<feature type="transmembrane region" description="Helical" evidence="6">
    <location>
        <begin position="29"/>
        <end position="50"/>
    </location>
</feature>
<dbReference type="CDD" id="cd06581">
    <property type="entry name" value="TM_PBP1_LivM_like"/>
    <property type="match status" value="1"/>
</dbReference>
<dbReference type="RefSeq" id="WP_146917870.1">
    <property type="nucleotide sequence ID" value="NZ_CP042430.1"/>
</dbReference>
<protein>
    <submittedName>
        <fullName evidence="7">Branched-chain amino acid ABC transporter permease</fullName>
    </submittedName>
</protein>
<dbReference type="GO" id="GO:0015658">
    <property type="term" value="F:branched-chain amino acid transmembrane transporter activity"/>
    <property type="evidence" value="ECO:0007669"/>
    <property type="project" value="InterPro"/>
</dbReference>
<name>A0A5B8U2Z3_9ACTN</name>
<keyword evidence="5 6" id="KW-0472">Membrane</keyword>
<evidence type="ECO:0000256" key="4">
    <source>
        <dbReference type="ARBA" id="ARBA00022989"/>
    </source>
</evidence>
<dbReference type="EMBL" id="CP042430">
    <property type="protein sequence ID" value="QEC47429.1"/>
    <property type="molecule type" value="Genomic_DNA"/>
</dbReference>
<feature type="transmembrane region" description="Helical" evidence="6">
    <location>
        <begin position="111"/>
        <end position="130"/>
    </location>
</feature>
<dbReference type="Pfam" id="PF02653">
    <property type="entry name" value="BPD_transp_2"/>
    <property type="match status" value="1"/>
</dbReference>
<gene>
    <name evidence="7" type="ORF">FSW04_07430</name>
</gene>
<proteinExistence type="predicted"/>
<dbReference type="AlphaFoldDB" id="A0A5B8U2Z3"/>
<comment type="subcellular location">
    <subcellularLocation>
        <location evidence="1">Cell membrane</location>
        <topology evidence="1">Multi-pass membrane protein</topology>
    </subcellularLocation>
</comment>
<keyword evidence="3 6" id="KW-0812">Transmembrane</keyword>
<feature type="transmembrane region" description="Helical" evidence="6">
    <location>
        <begin position="246"/>
        <end position="271"/>
    </location>
</feature>
<dbReference type="PANTHER" id="PTHR30482">
    <property type="entry name" value="HIGH-AFFINITY BRANCHED-CHAIN AMINO ACID TRANSPORT SYSTEM PERMEASE"/>
    <property type="match status" value="1"/>
</dbReference>